<dbReference type="SUPFAM" id="SSF48452">
    <property type="entry name" value="TPR-like"/>
    <property type="match status" value="1"/>
</dbReference>
<proteinExistence type="predicted"/>
<dbReference type="InterPro" id="IPR011990">
    <property type="entry name" value="TPR-like_helical_dom_sf"/>
</dbReference>
<sequence>MKKLVYTTVLATGLALGSCTSFLDVNADPNNIQAVQVSQLLPSATVNIGYMGSSDLFRYASLLIQQFSGQGPNTGFATFKEYERYNINDSDVNNQWVTIFGTVLSDLELMTAQATTEGSPHYAGVGKILKAYTYQIVVDSWGDVPYTEASRHSANFYPKFDDDEAIYKDLIRLIDDGIKDVSATTSVLSPNINTTIYAGTSWAVSQARWIKFANTLKLRIFLHYSAKDPAYTTAQITALVNSGAKFMESTADNFQMLFLSESQRQNPLYSMENGQFKNQFFPNRFIVDLMNSKADPRRNSYFIPFPYTATPATATFKGASALDVDPSANYSRNYQYLYGTPSAANLSLVNTNGSLKDGAITFSGNSPARLLTFAEYNFIRAEAALLYSAPGSAQSFFEAGIRASMADAGVAAADITTYITANGTLKGAPQQMLEQIINEKYVANHAVLVEPWTDYRRTGYPALTPLKTPFAIYNEVPRSLFYAQSEINNNPNAKQKGSMLDRVFWDTRK</sequence>
<evidence type="ECO:0000313" key="3">
    <source>
        <dbReference type="Proteomes" id="UP000198598"/>
    </source>
</evidence>
<dbReference type="RefSeq" id="WP_093828873.1">
    <property type="nucleotide sequence ID" value="NZ_FOLQ01000007.1"/>
</dbReference>
<organism evidence="2 3">
    <name type="scientific">Spirosoma endophyticum</name>
    <dbReference type="NCBI Taxonomy" id="662367"/>
    <lineage>
        <taxon>Bacteria</taxon>
        <taxon>Pseudomonadati</taxon>
        <taxon>Bacteroidota</taxon>
        <taxon>Cytophagia</taxon>
        <taxon>Cytophagales</taxon>
        <taxon>Cytophagaceae</taxon>
        <taxon>Spirosoma</taxon>
    </lineage>
</organism>
<evidence type="ECO:0000313" key="2">
    <source>
        <dbReference type="EMBL" id="SFD78189.1"/>
    </source>
</evidence>
<protein>
    <submittedName>
        <fullName evidence="2">Starch-binding associating with outer membrane</fullName>
    </submittedName>
</protein>
<dbReference type="EMBL" id="FOLQ01000007">
    <property type="protein sequence ID" value="SFD78189.1"/>
    <property type="molecule type" value="Genomic_DNA"/>
</dbReference>
<keyword evidence="1" id="KW-0732">Signal</keyword>
<reference evidence="2 3" key="1">
    <citation type="submission" date="2016-10" db="EMBL/GenBank/DDBJ databases">
        <authorList>
            <person name="de Groot N.N."/>
        </authorList>
    </citation>
    <scope>NUCLEOTIDE SEQUENCE [LARGE SCALE GENOMIC DNA]</scope>
    <source>
        <strain evidence="2 3">DSM 26130</strain>
    </source>
</reference>
<dbReference type="AlphaFoldDB" id="A0A1I1V5M1"/>
<dbReference type="InterPro" id="IPR041662">
    <property type="entry name" value="SusD-like_2"/>
</dbReference>
<keyword evidence="3" id="KW-1185">Reference proteome</keyword>
<dbReference type="STRING" id="662367.SAMN05216167_10751"/>
<feature type="signal peptide" evidence="1">
    <location>
        <begin position="1"/>
        <end position="27"/>
    </location>
</feature>
<gene>
    <name evidence="2" type="ORF">SAMN05216167_10751</name>
</gene>
<dbReference type="Proteomes" id="UP000198598">
    <property type="component" value="Unassembled WGS sequence"/>
</dbReference>
<dbReference type="OrthoDB" id="622163at2"/>
<feature type="chain" id="PRO_5011515148" evidence="1">
    <location>
        <begin position="28"/>
        <end position="509"/>
    </location>
</feature>
<accession>A0A1I1V5M1</accession>
<evidence type="ECO:0000256" key="1">
    <source>
        <dbReference type="SAM" id="SignalP"/>
    </source>
</evidence>
<dbReference type="Gene3D" id="1.25.40.390">
    <property type="match status" value="1"/>
</dbReference>
<dbReference type="PROSITE" id="PS51257">
    <property type="entry name" value="PROKAR_LIPOPROTEIN"/>
    <property type="match status" value="1"/>
</dbReference>
<name>A0A1I1V5M1_9BACT</name>
<dbReference type="Pfam" id="PF12771">
    <property type="entry name" value="SusD-like_2"/>
    <property type="match status" value="1"/>
</dbReference>